<sequence length="110" mass="12749">MSYSILPTHRFEKELKRLVKKFPSLKIEFKELIEEITKNPQAGTFIGNNCYKIRVAIESKGKGKSGGARAITYVYIESETVYLLTIYDKSEKENLKPNELKMMIENLELE</sequence>
<gene>
    <name evidence="1" type="ORF">FNW21_10235</name>
</gene>
<dbReference type="InterPro" id="IPR009387">
    <property type="entry name" value="HigB-2"/>
</dbReference>
<dbReference type="Proteomes" id="UP000316371">
    <property type="component" value="Unassembled WGS sequence"/>
</dbReference>
<evidence type="ECO:0008006" key="3">
    <source>
        <dbReference type="Google" id="ProtNLM"/>
    </source>
</evidence>
<name>A0A553E1R3_9FLAO</name>
<dbReference type="PIRSF" id="PIRSF039032">
    <property type="entry name" value="HigB-2"/>
    <property type="match status" value="1"/>
</dbReference>
<accession>A0A553E1R3</accession>
<dbReference type="EMBL" id="VJZT01000010">
    <property type="protein sequence ID" value="TRX38961.1"/>
    <property type="molecule type" value="Genomic_DNA"/>
</dbReference>
<keyword evidence="2" id="KW-1185">Reference proteome</keyword>
<evidence type="ECO:0000313" key="2">
    <source>
        <dbReference type="Proteomes" id="UP000316371"/>
    </source>
</evidence>
<dbReference type="Pfam" id="PF06296">
    <property type="entry name" value="RelE"/>
    <property type="match status" value="1"/>
</dbReference>
<evidence type="ECO:0000313" key="1">
    <source>
        <dbReference type="EMBL" id="TRX38961.1"/>
    </source>
</evidence>
<comment type="caution">
    <text evidence="1">The sequence shown here is derived from an EMBL/GenBank/DDBJ whole genome shotgun (WGS) entry which is preliminary data.</text>
</comment>
<proteinExistence type="predicted"/>
<organism evidence="1 2">
    <name type="scientific">Flavobacterium restrictum</name>
    <dbReference type="NCBI Taxonomy" id="2594428"/>
    <lineage>
        <taxon>Bacteria</taxon>
        <taxon>Pseudomonadati</taxon>
        <taxon>Bacteroidota</taxon>
        <taxon>Flavobacteriia</taxon>
        <taxon>Flavobacteriales</taxon>
        <taxon>Flavobacteriaceae</taxon>
        <taxon>Flavobacterium</taxon>
    </lineage>
</organism>
<protein>
    <recommendedName>
        <fullName evidence="3">mRNA-degrading endonuclease RelE, toxin component of the RelBE toxin-antitoxin system</fullName>
    </recommendedName>
</protein>
<reference evidence="1 2" key="1">
    <citation type="submission" date="2019-07" db="EMBL/GenBank/DDBJ databases">
        <title>Novel species of Flavobacterium.</title>
        <authorList>
            <person name="Liu Q."/>
            <person name="Xin Y.-H."/>
        </authorList>
    </citation>
    <scope>NUCLEOTIDE SEQUENCE [LARGE SCALE GENOMIC DNA]</scope>
    <source>
        <strain evidence="1 2">LB1R34</strain>
    </source>
</reference>
<dbReference type="AlphaFoldDB" id="A0A553E1R3"/>
<dbReference type="OrthoDB" id="1364255at2"/>